<evidence type="ECO:0000313" key="2">
    <source>
        <dbReference type="EMBL" id="MBM7853296.1"/>
    </source>
</evidence>
<dbReference type="RefSeq" id="WP_204951748.1">
    <property type="nucleotide sequence ID" value="NZ_BSFF01000010.1"/>
</dbReference>
<organism evidence="1 4">
    <name type="scientific">Methylopila capsulata</name>
    <dbReference type="NCBI Taxonomy" id="61654"/>
    <lineage>
        <taxon>Bacteria</taxon>
        <taxon>Pseudomonadati</taxon>
        <taxon>Pseudomonadota</taxon>
        <taxon>Alphaproteobacteria</taxon>
        <taxon>Hyphomicrobiales</taxon>
        <taxon>Methylopilaceae</taxon>
        <taxon>Methylopila</taxon>
    </lineage>
</organism>
<keyword evidence="3" id="KW-1185">Reference proteome</keyword>
<sequence length="77" mass="7835">MRGGEAAAALGDRPLIPEALTAGLSDGAQNLGSGRCAGDFAHGRSVVVEGWVLSEVEASLCAGRSLVGRVAEEREQV</sequence>
<proteinExistence type="predicted"/>
<reference evidence="2 3" key="2">
    <citation type="submission" date="2021-01" db="EMBL/GenBank/DDBJ databases">
        <title>Genomic Encyclopedia of Type Strains, Phase IV (KMG-IV): sequencing the most valuable type-strain genomes for metagenomic binning, comparative biology and taxonomic classification.</title>
        <authorList>
            <person name="Goeker M."/>
        </authorList>
    </citation>
    <scope>NUCLEOTIDE SEQUENCE [LARGE SCALE GENOMIC DNA]</scope>
    <source>
        <strain evidence="2 3">DSM 6130</strain>
    </source>
</reference>
<dbReference type="Proteomes" id="UP001143400">
    <property type="component" value="Unassembled WGS sequence"/>
</dbReference>
<gene>
    <name evidence="1" type="ORF">GCM10008170_35080</name>
    <name evidence="2" type="ORF">JOD31_003547</name>
</gene>
<evidence type="ECO:0000313" key="4">
    <source>
        <dbReference type="Proteomes" id="UP001143400"/>
    </source>
</evidence>
<dbReference type="AlphaFoldDB" id="A0A9W6IWI2"/>
<evidence type="ECO:0000313" key="3">
    <source>
        <dbReference type="Proteomes" id="UP000758856"/>
    </source>
</evidence>
<protein>
    <submittedName>
        <fullName evidence="1">Uncharacterized protein</fullName>
    </submittedName>
</protein>
<dbReference type="EMBL" id="JAFBCY010000004">
    <property type="protein sequence ID" value="MBM7853296.1"/>
    <property type="molecule type" value="Genomic_DNA"/>
</dbReference>
<reference evidence="1" key="1">
    <citation type="journal article" date="2014" name="Int. J. Syst. Evol. Microbiol.">
        <title>Complete genome sequence of Corynebacterium casei LMG S-19264T (=DSM 44701T), isolated from a smear-ripened cheese.</title>
        <authorList>
            <consortium name="US DOE Joint Genome Institute (JGI-PGF)"/>
            <person name="Walter F."/>
            <person name="Albersmeier A."/>
            <person name="Kalinowski J."/>
            <person name="Ruckert C."/>
        </authorList>
    </citation>
    <scope>NUCLEOTIDE SEQUENCE</scope>
    <source>
        <strain evidence="1">VKM B-1606</strain>
    </source>
</reference>
<reference evidence="1" key="3">
    <citation type="submission" date="2023-01" db="EMBL/GenBank/DDBJ databases">
        <authorList>
            <person name="Sun Q."/>
            <person name="Evtushenko L."/>
        </authorList>
    </citation>
    <scope>NUCLEOTIDE SEQUENCE</scope>
    <source>
        <strain evidence="1">VKM B-1606</strain>
    </source>
</reference>
<evidence type="ECO:0000313" key="1">
    <source>
        <dbReference type="EMBL" id="GLK57488.1"/>
    </source>
</evidence>
<accession>A0A9W6IWI2</accession>
<name>A0A9W6IWI2_9HYPH</name>
<dbReference type="EMBL" id="BSFF01000010">
    <property type="protein sequence ID" value="GLK57488.1"/>
    <property type="molecule type" value="Genomic_DNA"/>
</dbReference>
<dbReference type="Proteomes" id="UP000758856">
    <property type="component" value="Unassembled WGS sequence"/>
</dbReference>
<comment type="caution">
    <text evidence="1">The sequence shown here is derived from an EMBL/GenBank/DDBJ whole genome shotgun (WGS) entry which is preliminary data.</text>
</comment>